<gene>
    <name evidence="2" type="ORF">QRX60_17335</name>
</gene>
<dbReference type="KEGG" id="amog:QRX60_17335"/>
<evidence type="ECO:0000313" key="2">
    <source>
        <dbReference type="EMBL" id="WIY05522.1"/>
    </source>
</evidence>
<dbReference type="EMBL" id="CP127295">
    <property type="protein sequence ID" value="WIY05522.1"/>
    <property type="molecule type" value="Genomic_DNA"/>
</dbReference>
<dbReference type="Proteomes" id="UP001239397">
    <property type="component" value="Chromosome"/>
</dbReference>
<sequence>MTEQGSNDPREKRQQLKAGGAMKALPPEVVGAVIAHPVHQANRARIETLIEWLRSCKEPGDYNEFQRHLFKAVYEVEERRSQCSRIVKRLRKGESLPVDRPAPSNDSDPSVLATWEFELFVYERLARQLRTVGDGLAWRCFGYDRRLILALSRNASPGMMYGKEGLPFELGRVNHLWDDRQHFTLLHDLTNCLRIADLSEFTADGGILLHEVKKNPQADRSAQMKRIEVAVNAVMHGGTLPGEQLDARLVELNEPYAVNLRQLDDLLQLAKRHGCRGMRLSQGRALFATSIPDNYNRWKDNPEAGMASSDSARLRAIKRAGIGKAMHHIQGFSGDTAARSPIMAPWSIYPFSAEDCSALICDLLGFQTTLSVDSLVDSLTAVGLHAEILLSPADGELSGEKGCYAPGWTTDR</sequence>
<dbReference type="AlphaFoldDB" id="A0A9Y2NHQ7"/>
<feature type="region of interest" description="Disordered" evidence="1">
    <location>
        <begin position="1"/>
        <end position="21"/>
    </location>
</feature>
<accession>A0A9Y2NHQ7</accession>
<name>A0A9Y2NHQ7_9PSEU</name>
<evidence type="ECO:0000313" key="3">
    <source>
        <dbReference type="Proteomes" id="UP001239397"/>
    </source>
</evidence>
<evidence type="ECO:0000256" key="1">
    <source>
        <dbReference type="SAM" id="MobiDB-lite"/>
    </source>
</evidence>
<reference evidence="2 3" key="1">
    <citation type="submission" date="2023-06" db="EMBL/GenBank/DDBJ databases">
        <authorList>
            <person name="Oyuntsetseg B."/>
            <person name="Kim S.B."/>
        </authorList>
    </citation>
    <scope>NUCLEOTIDE SEQUENCE [LARGE SCALE GENOMIC DNA]</scope>
    <source>
        <strain evidence="2 3">4-36</strain>
    </source>
</reference>
<dbReference type="RefSeq" id="WP_286001810.1">
    <property type="nucleotide sequence ID" value="NZ_CP127295.1"/>
</dbReference>
<keyword evidence="3" id="KW-1185">Reference proteome</keyword>
<organism evidence="2 3">
    <name type="scientific">Amycolatopsis mongoliensis</name>
    <dbReference type="NCBI Taxonomy" id="715475"/>
    <lineage>
        <taxon>Bacteria</taxon>
        <taxon>Bacillati</taxon>
        <taxon>Actinomycetota</taxon>
        <taxon>Actinomycetes</taxon>
        <taxon>Pseudonocardiales</taxon>
        <taxon>Pseudonocardiaceae</taxon>
        <taxon>Amycolatopsis</taxon>
    </lineage>
</organism>
<protein>
    <submittedName>
        <fullName evidence="2">Uncharacterized protein</fullName>
    </submittedName>
</protein>
<proteinExistence type="predicted"/>